<protein>
    <submittedName>
        <fullName evidence="17">Palmitoyl-monogalactosyldiacylglycerol delta-7 desaturase</fullName>
    </submittedName>
</protein>
<evidence type="ECO:0000313" key="18">
    <source>
        <dbReference type="Proteomes" id="UP000054558"/>
    </source>
</evidence>
<keyword evidence="12 13" id="KW-0275">Fatty acid biosynthesis</keyword>
<feature type="domain" description="Fatty acid desaturase" evidence="16">
    <location>
        <begin position="178"/>
        <end position="393"/>
    </location>
</feature>
<dbReference type="CDD" id="cd03505">
    <property type="entry name" value="Delta9-FADS-like"/>
    <property type="match status" value="1"/>
</dbReference>
<evidence type="ECO:0000256" key="6">
    <source>
        <dbReference type="ARBA" id="ARBA00022832"/>
    </source>
</evidence>
<evidence type="ECO:0000256" key="11">
    <source>
        <dbReference type="ARBA" id="ARBA00023136"/>
    </source>
</evidence>
<evidence type="ECO:0000256" key="3">
    <source>
        <dbReference type="ARBA" id="ARBA00009295"/>
    </source>
</evidence>
<keyword evidence="7 15" id="KW-1133">Transmembrane helix</keyword>
<organism evidence="17 18">
    <name type="scientific">Klebsormidium nitens</name>
    <name type="common">Green alga</name>
    <name type="synonym">Ulothrix nitens</name>
    <dbReference type="NCBI Taxonomy" id="105231"/>
    <lineage>
        <taxon>Eukaryota</taxon>
        <taxon>Viridiplantae</taxon>
        <taxon>Streptophyta</taxon>
        <taxon>Klebsormidiophyceae</taxon>
        <taxon>Klebsormidiales</taxon>
        <taxon>Klebsormidiaceae</taxon>
        <taxon>Klebsormidium</taxon>
    </lineage>
</organism>
<dbReference type="STRING" id="105231.A0A1Y1I7R6"/>
<feature type="transmembrane region" description="Helical" evidence="15">
    <location>
        <begin position="175"/>
        <end position="195"/>
    </location>
</feature>
<dbReference type="OMA" id="SCGESWH"/>
<keyword evidence="11 15" id="KW-0472">Membrane</keyword>
<dbReference type="PANTHER" id="PTHR11351">
    <property type="entry name" value="ACYL-COA DESATURASE"/>
    <property type="match status" value="1"/>
</dbReference>
<evidence type="ECO:0000259" key="16">
    <source>
        <dbReference type="Pfam" id="PF00487"/>
    </source>
</evidence>
<dbReference type="PANTHER" id="PTHR11351:SF31">
    <property type="entry name" value="DESATURASE 1, ISOFORM A-RELATED"/>
    <property type="match status" value="1"/>
</dbReference>
<feature type="transmembrane region" description="Helical" evidence="15">
    <location>
        <begin position="151"/>
        <end position="169"/>
    </location>
</feature>
<comment type="cofactor">
    <cofactor evidence="13">
        <name>Fe(2+)</name>
        <dbReference type="ChEBI" id="CHEBI:29033"/>
    </cofactor>
</comment>
<keyword evidence="10" id="KW-0443">Lipid metabolism</keyword>
<evidence type="ECO:0000256" key="5">
    <source>
        <dbReference type="ARBA" id="ARBA00022692"/>
    </source>
</evidence>
<feature type="compositionally biased region" description="Polar residues" evidence="14">
    <location>
        <begin position="44"/>
        <end position="53"/>
    </location>
</feature>
<keyword evidence="8 13" id="KW-0560">Oxidoreductase</keyword>
<dbReference type="GO" id="GO:0005789">
    <property type="term" value="C:endoplasmic reticulum membrane"/>
    <property type="evidence" value="ECO:0000318"/>
    <property type="project" value="GO_Central"/>
</dbReference>
<comment type="pathway">
    <text evidence="2">Lipid metabolism.</text>
</comment>
<reference evidence="17 18" key="1">
    <citation type="journal article" date="2014" name="Nat. Commun.">
        <title>Klebsormidium flaccidum genome reveals primary factors for plant terrestrial adaptation.</title>
        <authorList>
            <person name="Hori K."/>
            <person name="Maruyama F."/>
            <person name="Fujisawa T."/>
            <person name="Togashi T."/>
            <person name="Yamamoto N."/>
            <person name="Seo M."/>
            <person name="Sato S."/>
            <person name="Yamada T."/>
            <person name="Mori H."/>
            <person name="Tajima N."/>
            <person name="Moriyama T."/>
            <person name="Ikeuchi M."/>
            <person name="Watanabe M."/>
            <person name="Wada H."/>
            <person name="Kobayashi K."/>
            <person name="Saito M."/>
            <person name="Masuda T."/>
            <person name="Sasaki-Sekimoto Y."/>
            <person name="Mashiguchi K."/>
            <person name="Awai K."/>
            <person name="Shimojima M."/>
            <person name="Masuda S."/>
            <person name="Iwai M."/>
            <person name="Nobusawa T."/>
            <person name="Narise T."/>
            <person name="Kondo S."/>
            <person name="Saito H."/>
            <person name="Sato R."/>
            <person name="Murakawa M."/>
            <person name="Ihara Y."/>
            <person name="Oshima-Yamada Y."/>
            <person name="Ohtaka K."/>
            <person name="Satoh M."/>
            <person name="Sonobe K."/>
            <person name="Ishii M."/>
            <person name="Ohtani R."/>
            <person name="Kanamori-Sato M."/>
            <person name="Honoki R."/>
            <person name="Miyazaki D."/>
            <person name="Mochizuki H."/>
            <person name="Umetsu J."/>
            <person name="Higashi K."/>
            <person name="Shibata D."/>
            <person name="Kamiya Y."/>
            <person name="Sato N."/>
            <person name="Nakamura Y."/>
            <person name="Tabata S."/>
            <person name="Ida S."/>
            <person name="Kurokawa K."/>
            <person name="Ohta H."/>
        </authorList>
    </citation>
    <scope>NUCLEOTIDE SEQUENCE [LARGE SCALE GENOMIC DNA]</scope>
    <source>
        <strain evidence="17 18">NIES-2285</strain>
    </source>
</reference>
<name>A0A1Y1I7R6_KLENI</name>
<dbReference type="Pfam" id="PF00487">
    <property type="entry name" value="FA_desaturase"/>
    <property type="match status" value="1"/>
</dbReference>
<keyword evidence="5 13" id="KW-0812">Transmembrane</keyword>
<dbReference type="InterPro" id="IPR015876">
    <property type="entry name" value="Acyl-CoA_DS"/>
</dbReference>
<dbReference type="GO" id="GO:0042761">
    <property type="term" value="P:very long-chain fatty acid biosynthetic process"/>
    <property type="evidence" value="ECO:0000318"/>
    <property type="project" value="GO_Central"/>
</dbReference>
<evidence type="ECO:0000256" key="8">
    <source>
        <dbReference type="ARBA" id="ARBA00023002"/>
    </source>
</evidence>
<evidence type="ECO:0000256" key="1">
    <source>
        <dbReference type="ARBA" id="ARBA00004141"/>
    </source>
</evidence>
<sequence>MDGIFDANILCSFAKALASMAAAAVHSCATSRLFAPRLPLAQQRAQPSVSGSPLPQGAFHGRERCSADSAAPCSSRRPEKLRGDFLGGRPVCLAEARQAPRQRSGGVVCSGEPVGTSAVAELPGSRIWMSDVVARPKRNYFLDRQWTSKDLIYAGFMLFMHGACLLAPFTFSWDAFAVFTGLYFITGCLGITLSFHRNLSHKSFKLPKPLEYLFAYCGIQAVQGDPIEWVSSHRYHHIHCDTENDPHTPKEGFWHSHMGWLLDDQATQDRVGKRTNVSDMENDKFYKFIQKTYPLHPLAAAVALFACGGLPYLVWGMAVRVVWVYHITWFVNSASHVWGTQSWNTGDLSRNNWWVALLAFGEGWHNNHHAFEYSARHGLQWWQFDPTWYIILAMEKLGLATKVKLPRADHMARLAPVQPAA</sequence>
<accession>A0A1Y1I7R6</accession>
<evidence type="ECO:0000256" key="12">
    <source>
        <dbReference type="ARBA" id="ARBA00023160"/>
    </source>
</evidence>
<dbReference type="OrthoDB" id="10260134at2759"/>
<evidence type="ECO:0000256" key="15">
    <source>
        <dbReference type="SAM" id="Phobius"/>
    </source>
</evidence>
<evidence type="ECO:0000256" key="10">
    <source>
        <dbReference type="ARBA" id="ARBA00023098"/>
    </source>
</evidence>
<comment type="domain">
    <text evidence="13">The histidine box domains are involved in binding the catalytic metal ions.</text>
</comment>
<evidence type="ECO:0000256" key="2">
    <source>
        <dbReference type="ARBA" id="ARBA00005189"/>
    </source>
</evidence>
<evidence type="ECO:0000256" key="13">
    <source>
        <dbReference type="RuleBase" id="RU000581"/>
    </source>
</evidence>
<evidence type="ECO:0000256" key="7">
    <source>
        <dbReference type="ARBA" id="ARBA00022989"/>
    </source>
</evidence>
<dbReference type="GO" id="GO:0102843">
    <property type="term" value="F:palmitoyl-[glycerolipid] 7-desaturase activity"/>
    <property type="evidence" value="ECO:0000318"/>
    <property type="project" value="GO_Central"/>
</dbReference>
<dbReference type="Proteomes" id="UP000054558">
    <property type="component" value="Unassembled WGS sequence"/>
</dbReference>
<feature type="transmembrane region" description="Helical" evidence="15">
    <location>
        <begin position="295"/>
        <end position="315"/>
    </location>
</feature>
<comment type="similarity">
    <text evidence="3 13">Belongs to the fatty acid desaturase type 1 family.</text>
</comment>
<gene>
    <name evidence="17" type="ORF">KFL_003240120</name>
</gene>
<dbReference type="PRINTS" id="PR00075">
    <property type="entry name" value="FACDDSATRASE"/>
</dbReference>
<feature type="region of interest" description="Disordered" evidence="14">
    <location>
        <begin position="44"/>
        <end position="63"/>
    </location>
</feature>
<evidence type="ECO:0000256" key="9">
    <source>
        <dbReference type="ARBA" id="ARBA00023004"/>
    </source>
</evidence>
<evidence type="ECO:0000256" key="4">
    <source>
        <dbReference type="ARBA" id="ARBA00022516"/>
    </source>
</evidence>
<evidence type="ECO:0000313" key="17">
    <source>
        <dbReference type="EMBL" id="GAQ86990.1"/>
    </source>
</evidence>
<dbReference type="EMBL" id="DF237273">
    <property type="protein sequence ID" value="GAQ86990.1"/>
    <property type="molecule type" value="Genomic_DNA"/>
</dbReference>
<keyword evidence="9" id="KW-0408">Iron</keyword>
<keyword evidence="6" id="KW-0276">Fatty acid metabolism</keyword>
<keyword evidence="18" id="KW-1185">Reference proteome</keyword>
<keyword evidence="4 13" id="KW-0444">Lipid biosynthesis</keyword>
<dbReference type="AlphaFoldDB" id="A0A1Y1I7R6"/>
<proteinExistence type="inferred from homology"/>
<evidence type="ECO:0000256" key="14">
    <source>
        <dbReference type="SAM" id="MobiDB-lite"/>
    </source>
</evidence>
<comment type="subcellular location">
    <subcellularLocation>
        <location evidence="1">Membrane</location>
        <topology evidence="1">Multi-pass membrane protein</topology>
    </subcellularLocation>
</comment>
<dbReference type="InterPro" id="IPR005804">
    <property type="entry name" value="FA_desaturase_dom"/>
</dbReference>